<dbReference type="AlphaFoldDB" id="A0A0F4KQ50"/>
<evidence type="ECO:0000256" key="2">
    <source>
        <dbReference type="ARBA" id="ARBA00023015"/>
    </source>
</evidence>
<reference evidence="6 7" key="1">
    <citation type="submission" date="2014-12" db="EMBL/GenBank/DDBJ databases">
        <title>Comparative genomics of the lactic acid bacteria isolated from the honey bee gut.</title>
        <authorList>
            <person name="Ellegaard K.M."/>
            <person name="Tamarit D."/>
            <person name="Javelind E."/>
            <person name="Olofsson T."/>
            <person name="Andersson S.G."/>
            <person name="Vasquez A."/>
        </authorList>
    </citation>
    <scope>NUCLEOTIDE SEQUENCE [LARGE SCALE GENOMIC DNA]</scope>
    <source>
        <strain evidence="6 7">Hon2</strain>
    </source>
</reference>
<dbReference type="EMBL" id="JXBZ01000013">
    <property type="protein sequence ID" value="KJY48129.1"/>
    <property type="molecule type" value="Genomic_DNA"/>
</dbReference>
<evidence type="ECO:0000313" key="6">
    <source>
        <dbReference type="EMBL" id="KJY48129.1"/>
    </source>
</evidence>
<gene>
    <name evidence="6" type="ORF">JG29_08150</name>
</gene>
<keyword evidence="3" id="KW-0238">DNA-binding</keyword>
<evidence type="ECO:0000256" key="3">
    <source>
        <dbReference type="ARBA" id="ARBA00023125"/>
    </source>
</evidence>
<dbReference type="SUPFAM" id="SSF100950">
    <property type="entry name" value="NagB/RpiA/CoA transferase-like"/>
    <property type="match status" value="1"/>
</dbReference>
<dbReference type="Pfam" id="PF04198">
    <property type="entry name" value="Sugar-bind"/>
    <property type="match status" value="1"/>
</dbReference>
<keyword evidence="4" id="KW-0804">Transcription</keyword>
<organism evidence="6 7">
    <name type="scientific">Bombilactobacillus mellis</name>
    <dbReference type="NCBI Taxonomy" id="1218508"/>
    <lineage>
        <taxon>Bacteria</taxon>
        <taxon>Bacillati</taxon>
        <taxon>Bacillota</taxon>
        <taxon>Bacilli</taxon>
        <taxon>Lactobacillales</taxon>
        <taxon>Lactobacillaceae</taxon>
        <taxon>Bombilactobacillus</taxon>
    </lineage>
</organism>
<protein>
    <submittedName>
        <fullName evidence="6">Transcriptional regulator, DeoR family</fullName>
    </submittedName>
</protein>
<evidence type="ECO:0000256" key="1">
    <source>
        <dbReference type="ARBA" id="ARBA00010466"/>
    </source>
</evidence>
<evidence type="ECO:0000259" key="5">
    <source>
        <dbReference type="Pfam" id="PF04198"/>
    </source>
</evidence>
<dbReference type="InterPro" id="IPR007324">
    <property type="entry name" value="Sugar-bd_dom_put"/>
</dbReference>
<dbReference type="HOGENOM" id="CLU_054506_1_1_9"/>
<dbReference type="PATRIC" id="fig|1218508.4.peg.1578"/>
<dbReference type="STRING" id="1218508.JG29_08150"/>
<feature type="domain" description="Sugar-binding" evidence="5">
    <location>
        <begin position="61"/>
        <end position="315"/>
    </location>
</feature>
<dbReference type="InterPro" id="IPR036388">
    <property type="entry name" value="WH-like_DNA-bd_sf"/>
</dbReference>
<comment type="caution">
    <text evidence="6">The sequence shown here is derived from an EMBL/GenBank/DDBJ whole genome shotgun (WGS) entry which is preliminary data.</text>
</comment>
<accession>A0A0F4KQ50</accession>
<keyword evidence="2" id="KW-0805">Transcription regulation</keyword>
<dbReference type="PANTHER" id="PTHR34294">
    <property type="entry name" value="TRANSCRIPTIONAL REGULATOR-RELATED"/>
    <property type="match status" value="1"/>
</dbReference>
<dbReference type="GO" id="GO:0030246">
    <property type="term" value="F:carbohydrate binding"/>
    <property type="evidence" value="ECO:0007669"/>
    <property type="project" value="InterPro"/>
</dbReference>
<comment type="similarity">
    <text evidence="1">Belongs to the SorC transcriptional regulatory family.</text>
</comment>
<dbReference type="OrthoDB" id="58802at2"/>
<dbReference type="Proteomes" id="UP000033695">
    <property type="component" value="Unassembled WGS sequence"/>
</dbReference>
<dbReference type="InterPro" id="IPR037171">
    <property type="entry name" value="NagB/RpiA_transferase-like"/>
</dbReference>
<dbReference type="RefSeq" id="WP_045923445.1">
    <property type="nucleotide sequence ID" value="NZ_JBHTHW010000011.1"/>
</dbReference>
<sequence>MSKNNLNEKIKQALQVSRLYYLDGVSQISIARQLQLSRPTVSRLLQFAKEQHLVEIKIQDPFQNVALLQQQLRQHYQLKEVLIASQTNANPTNILASLGQQTAQYLERIVHHHDIIGISWGQTMAAVARSLQPSAAQGVQLVQLKGSVVNSQENNYAYEITRRFNQAFQTVAQILPLPVIFDNVATKKLVEQDQFIKSVLEQGQAANIALYTVGTTLPSAMLFRLGYFSPTAIKHLQQVAVGDLLSRFITAKGTIADKPLNERTVSIELAALKKKEYSILVAGGLQKVPAIQAALVGGYPNVLITDIQTAQKLLS</sequence>
<proteinExistence type="inferred from homology"/>
<dbReference type="Gene3D" id="3.40.50.1360">
    <property type="match status" value="1"/>
</dbReference>
<dbReference type="GO" id="GO:0003677">
    <property type="term" value="F:DNA binding"/>
    <property type="evidence" value="ECO:0007669"/>
    <property type="project" value="UniProtKB-KW"/>
</dbReference>
<keyword evidence="7" id="KW-1185">Reference proteome</keyword>
<dbReference type="InterPro" id="IPR051054">
    <property type="entry name" value="SorC_transcr_regulators"/>
</dbReference>
<evidence type="ECO:0000256" key="4">
    <source>
        <dbReference type="ARBA" id="ARBA00023163"/>
    </source>
</evidence>
<name>A0A0F4KQ50_9LACO</name>
<evidence type="ECO:0000313" key="7">
    <source>
        <dbReference type="Proteomes" id="UP000033695"/>
    </source>
</evidence>
<dbReference type="Gene3D" id="1.10.10.10">
    <property type="entry name" value="Winged helix-like DNA-binding domain superfamily/Winged helix DNA-binding domain"/>
    <property type="match status" value="1"/>
</dbReference>
<dbReference type="PANTHER" id="PTHR34294:SF1">
    <property type="entry name" value="TRANSCRIPTIONAL REGULATOR LSRR"/>
    <property type="match status" value="1"/>
</dbReference>